<comment type="subcellular location">
    <subcellularLocation>
        <location evidence="5">Secreted</location>
    </subcellularLocation>
    <subcellularLocation>
        <location evidence="5">Bacterial flagellum</location>
    </subcellularLocation>
</comment>
<dbReference type="InterPro" id="IPR010810">
    <property type="entry name" value="Flagellin_hook_IN_motif"/>
</dbReference>
<feature type="domain" description="Flagellar hook-associated protein 2 C-terminal" evidence="7">
    <location>
        <begin position="591"/>
        <end position="662"/>
    </location>
</feature>
<dbReference type="PANTHER" id="PTHR30288">
    <property type="entry name" value="FLAGELLAR CAP/ASSEMBLY PROTEIN FLID"/>
    <property type="match status" value="1"/>
</dbReference>
<name>A0ABS6MDY1_9GAMM</name>
<proteinExistence type="inferred from homology"/>
<feature type="domain" description="Flagellar hook-associated protein 2 C-terminal" evidence="7">
    <location>
        <begin position="237"/>
        <end position="414"/>
    </location>
</feature>
<comment type="function">
    <text evidence="5">Required for morphogenesis and for the elongation of the flagellar filament by facilitating polymerization of the flagellin monomers at the tip of growing filament. Forms a capping structure, which prevents flagellin subunits (transported through the central channel of the flagellum) from leaking out without polymerization at the distal end.</text>
</comment>
<feature type="domain" description="Flagellar hook-associated protein 2 N-terminal" evidence="6">
    <location>
        <begin position="12"/>
        <end position="110"/>
    </location>
</feature>
<evidence type="ECO:0000256" key="1">
    <source>
        <dbReference type="ARBA" id="ARBA00009764"/>
    </source>
</evidence>
<keyword evidence="8" id="KW-0282">Flagellum</keyword>
<evidence type="ECO:0000313" key="9">
    <source>
        <dbReference type="Proteomes" id="UP000755551"/>
    </source>
</evidence>
<dbReference type="Pfam" id="PF02465">
    <property type="entry name" value="FliD_N"/>
    <property type="match status" value="1"/>
</dbReference>
<accession>A0ABS6MDY1</accession>
<dbReference type="EMBL" id="JAHQZT010000015">
    <property type="protein sequence ID" value="MBV0934046.1"/>
    <property type="molecule type" value="Genomic_DNA"/>
</dbReference>
<keyword evidence="9" id="KW-1185">Reference proteome</keyword>
<dbReference type="Pfam" id="PF07196">
    <property type="entry name" value="Flagellin_IN"/>
    <property type="match status" value="1"/>
</dbReference>
<comment type="similarity">
    <text evidence="1 5">Belongs to the FliD family.</text>
</comment>
<evidence type="ECO:0000256" key="3">
    <source>
        <dbReference type="ARBA" id="ARBA00023054"/>
    </source>
</evidence>
<dbReference type="Proteomes" id="UP000755551">
    <property type="component" value="Unassembled WGS sequence"/>
</dbReference>
<keyword evidence="8" id="KW-0966">Cell projection</keyword>
<dbReference type="InterPro" id="IPR010809">
    <property type="entry name" value="FliD_C"/>
</dbReference>
<evidence type="ECO:0000256" key="5">
    <source>
        <dbReference type="RuleBase" id="RU362066"/>
    </source>
</evidence>
<keyword evidence="4 5" id="KW-0975">Bacterial flagellum</keyword>
<gene>
    <name evidence="8" type="primary">fliD</name>
    <name evidence="8" type="ORF">KTN04_11915</name>
</gene>
<comment type="subunit">
    <text evidence="2 5">Homopentamer.</text>
</comment>
<dbReference type="Pfam" id="PF07195">
    <property type="entry name" value="FliD_C"/>
    <property type="match status" value="2"/>
</dbReference>
<protein>
    <recommendedName>
        <fullName evidence="5">Flagellar hook-associated protein 2</fullName>
        <shortName evidence="5">HAP2</shortName>
    </recommendedName>
    <alternativeName>
        <fullName evidence="5">Flagellar cap protein</fullName>
    </alternativeName>
</protein>
<keyword evidence="3" id="KW-0175">Coiled coil</keyword>
<sequence>MSNIISSLGGGSGIDTTNLVSQLTQLERAPKEQRLDTRQEKLEAQISGYGALKSAMSEFQSLMAPLGGSDIFNARSVAFPETNVITPNSLAAGAQAGSYQIEVLDVARAQSLVMGGSSDRNAPLGATGELNIQFGEWGYDTTDPNNPIPDSFTLNDNRPALNITVEATDTLQTLADKINKGDSGVQASVMKVDGQFQLMLSAPSGGGNAMQITASDPSLSAFEFNATNQGALETQQASDAVLKINGLEVRRETNTINDVIDGFDFTLNRASVGETVSFSIDADKGVAQQAIRDFVEGYNSFLQTAKNLTGVTKDEDGNTVRGELAGDGTAKSLISQLRSMIGSEVQGLESGFTALTNLGIRTELDGTLSINEKEFTAAMTDNFDQVGQLFARKASSSNNFVDVGIGARAGGTVAGQYNVEITQDPSKGSIQTDAVAEGLFDTPFDAGAGDNSFRISVNGTRSNLITLTGTYTSAEEMRAELQSLINGDERLKGVNAQVDVAYDEGTGQFSFTSRDYGKTSTVSFSGATAAMADLGISDDLLGTQGKDVQGTINGVKGFGAGEVLLPELGSDAYGLNLTVRPGASSQGAFTMNFSQGVSGELSGLIERFLGQGGAISSREENIDKQLEEVAVDREDLDRRMEQYETRISAQFLAMERIISSLNGTGDSLDGLIDRLPFTAKK</sequence>
<evidence type="ECO:0000259" key="6">
    <source>
        <dbReference type="Pfam" id="PF02465"/>
    </source>
</evidence>
<dbReference type="PANTHER" id="PTHR30288:SF0">
    <property type="entry name" value="FLAGELLAR HOOK-ASSOCIATED PROTEIN 2"/>
    <property type="match status" value="1"/>
</dbReference>
<dbReference type="InterPro" id="IPR003481">
    <property type="entry name" value="FliD_N"/>
</dbReference>
<evidence type="ECO:0000259" key="7">
    <source>
        <dbReference type="Pfam" id="PF07195"/>
    </source>
</evidence>
<organism evidence="8 9">
    <name type="scientific">Marinobacterium weihaiense</name>
    <dbReference type="NCBI Taxonomy" id="2851016"/>
    <lineage>
        <taxon>Bacteria</taxon>
        <taxon>Pseudomonadati</taxon>
        <taxon>Pseudomonadota</taxon>
        <taxon>Gammaproteobacteria</taxon>
        <taxon>Oceanospirillales</taxon>
        <taxon>Oceanospirillaceae</taxon>
        <taxon>Marinobacterium</taxon>
    </lineage>
</organism>
<reference evidence="8 9" key="1">
    <citation type="submission" date="2021-06" db="EMBL/GenBank/DDBJ databases">
        <title>Bacterium isolated from marine sediment.</title>
        <authorList>
            <person name="Zhu K.-L."/>
            <person name="Du Z.-J."/>
            <person name="Liang Q.-Y."/>
        </authorList>
    </citation>
    <scope>NUCLEOTIDE SEQUENCE [LARGE SCALE GENOMIC DNA]</scope>
    <source>
        <strain evidence="8 9">A346</strain>
    </source>
</reference>
<keyword evidence="5" id="KW-0964">Secreted</keyword>
<comment type="caution">
    <text evidence="8">The sequence shown here is derived from an EMBL/GenBank/DDBJ whole genome shotgun (WGS) entry which is preliminary data.</text>
</comment>
<evidence type="ECO:0000256" key="4">
    <source>
        <dbReference type="ARBA" id="ARBA00023143"/>
    </source>
</evidence>
<evidence type="ECO:0000256" key="2">
    <source>
        <dbReference type="ARBA" id="ARBA00011255"/>
    </source>
</evidence>
<dbReference type="RefSeq" id="WP_217335456.1">
    <property type="nucleotide sequence ID" value="NZ_JAHQZT010000015.1"/>
</dbReference>
<evidence type="ECO:0000313" key="8">
    <source>
        <dbReference type="EMBL" id="MBV0934046.1"/>
    </source>
</evidence>
<keyword evidence="8" id="KW-0969">Cilium</keyword>
<dbReference type="InterPro" id="IPR040026">
    <property type="entry name" value="FliD"/>
</dbReference>